<accession>A0A6D2KB82</accession>
<gene>
    <name evidence="2" type="ORF">MERR_LOCUS38882</name>
</gene>
<organism evidence="2 3">
    <name type="scientific">Microthlaspi erraticum</name>
    <dbReference type="NCBI Taxonomy" id="1685480"/>
    <lineage>
        <taxon>Eukaryota</taxon>
        <taxon>Viridiplantae</taxon>
        <taxon>Streptophyta</taxon>
        <taxon>Embryophyta</taxon>
        <taxon>Tracheophyta</taxon>
        <taxon>Spermatophyta</taxon>
        <taxon>Magnoliopsida</taxon>
        <taxon>eudicotyledons</taxon>
        <taxon>Gunneridae</taxon>
        <taxon>Pentapetalae</taxon>
        <taxon>rosids</taxon>
        <taxon>malvids</taxon>
        <taxon>Brassicales</taxon>
        <taxon>Brassicaceae</taxon>
        <taxon>Coluteocarpeae</taxon>
        <taxon>Microthlaspi</taxon>
    </lineage>
</organism>
<dbReference type="EMBL" id="CACVBM020001484">
    <property type="protein sequence ID" value="CAA7051647.1"/>
    <property type="molecule type" value="Genomic_DNA"/>
</dbReference>
<name>A0A6D2KB82_9BRAS</name>
<evidence type="ECO:0000313" key="2">
    <source>
        <dbReference type="EMBL" id="CAA7051647.1"/>
    </source>
</evidence>
<reference evidence="2" key="1">
    <citation type="submission" date="2020-01" db="EMBL/GenBank/DDBJ databases">
        <authorList>
            <person name="Mishra B."/>
        </authorList>
    </citation>
    <scope>NUCLEOTIDE SEQUENCE [LARGE SCALE GENOMIC DNA]</scope>
</reference>
<comment type="caution">
    <text evidence="2">The sequence shown here is derived from an EMBL/GenBank/DDBJ whole genome shotgun (WGS) entry which is preliminary data.</text>
</comment>
<sequence length="175" mass="20095">MNQGDGDDDDGSDNAAMTMRQQRCANDNTATTMRQRRSNNDNDVDDDSSDKDTFIFTYKTEEIIPQSSSDGDNMVFLWELISDLVRVEQGWWTKDPTEVWRFFVASDRLSKEMKIKEGETLAATKEKVRNELHIDSESRTSSSRTRCRSGWTSTAVSNQCRFTSAPTTTWTCFWL</sequence>
<dbReference type="OrthoDB" id="1134374at2759"/>
<feature type="region of interest" description="Disordered" evidence="1">
    <location>
        <begin position="1"/>
        <end position="50"/>
    </location>
</feature>
<dbReference type="AlphaFoldDB" id="A0A6D2KB82"/>
<proteinExistence type="predicted"/>
<protein>
    <submittedName>
        <fullName evidence="2">Uncharacterized protein</fullName>
    </submittedName>
</protein>
<feature type="compositionally biased region" description="Acidic residues" evidence="1">
    <location>
        <begin position="1"/>
        <end position="12"/>
    </location>
</feature>
<feature type="compositionally biased region" description="Polar residues" evidence="1">
    <location>
        <begin position="19"/>
        <end position="33"/>
    </location>
</feature>
<evidence type="ECO:0000256" key="1">
    <source>
        <dbReference type="SAM" id="MobiDB-lite"/>
    </source>
</evidence>
<dbReference type="Proteomes" id="UP000467841">
    <property type="component" value="Unassembled WGS sequence"/>
</dbReference>
<evidence type="ECO:0000313" key="3">
    <source>
        <dbReference type="Proteomes" id="UP000467841"/>
    </source>
</evidence>
<keyword evidence="3" id="KW-1185">Reference proteome</keyword>